<keyword evidence="1" id="KW-0732">Signal</keyword>
<evidence type="ECO:0000313" key="2">
    <source>
        <dbReference type="EMBL" id="CAF9927444.1"/>
    </source>
</evidence>
<proteinExistence type="predicted"/>
<dbReference type="SUPFAM" id="SSF63829">
    <property type="entry name" value="Calcium-dependent phosphotriesterase"/>
    <property type="match status" value="1"/>
</dbReference>
<feature type="signal peptide" evidence="1">
    <location>
        <begin position="1"/>
        <end position="19"/>
    </location>
</feature>
<keyword evidence="3" id="KW-1185">Reference proteome</keyword>
<reference evidence="2" key="1">
    <citation type="submission" date="2021-03" db="EMBL/GenBank/DDBJ databases">
        <authorList>
            <person name="Tagirdzhanova G."/>
        </authorList>
    </citation>
    <scope>NUCLEOTIDE SEQUENCE</scope>
</reference>
<sequence>MFPHSQLLAAALLLWSVIAYPLACSAAVPKLVYKFPNTTYGGGIENIGVTSSGHLLLNANKAPRTYIIDPHVACPTASLVATFPDASSCLGIAEVASNTFAIVAGNYTSTFEGVAGSFAIWLLDITNSKHPETKLLTKIPEAQALNGVTKLSGSSDLILVADSGLGAVWSVDIKTGHYEQAISSQLFTSTAEIPLGINGLHTVNNNLYFTNTAQGFFGKVNITKEGKASGPVSKIAENIAGDDYDDFAFDKYGNAFIANHPNAISGITRSGQQYTVANVTGPTSAVFAKDTRANGVLYVPTIEGHVYAIDIY</sequence>
<dbReference type="PANTHER" id="PTHR42060:SF1">
    <property type="entry name" value="NHL REPEAT-CONTAINING PROTEIN"/>
    <property type="match status" value="1"/>
</dbReference>
<name>A0A8H3IUR5_9LECA</name>
<protein>
    <recommendedName>
        <fullName evidence="4">SMP-30/Gluconolactonase/LRE-like region domain-containing protein</fullName>
    </recommendedName>
</protein>
<dbReference type="OrthoDB" id="9977941at2759"/>
<organism evidence="2 3">
    <name type="scientific">Gomphillus americanus</name>
    <dbReference type="NCBI Taxonomy" id="1940652"/>
    <lineage>
        <taxon>Eukaryota</taxon>
        <taxon>Fungi</taxon>
        <taxon>Dikarya</taxon>
        <taxon>Ascomycota</taxon>
        <taxon>Pezizomycotina</taxon>
        <taxon>Lecanoromycetes</taxon>
        <taxon>OSLEUM clade</taxon>
        <taxon>Ostropomycetidae</taxon>
        <taxon>Ostropales</taxon>
        <taxon>Graphidaceae</taxon>
        <taxon>Gomphilloideae</taxon>
        <taxon>Gomphillus</taxon>
    </lineage>
</organism>
<accession>A0A8H3IUR5</accession>
<dbReference type="EMBL" id="CAJPDQ010000027">
    <property type="protein sequence ID" value="CAF9927444.1"/>
    <property type="molecule type" value="Genomic_DNA"/>
</dbReference>
<dbReference type="AlphaFoldDB" id="A0A8H3IUR5"/>
<evidence type="ECO:0000256" key="1">
    <source>
        <dbReference type="SAM" id="SignalP"/>
    </source>
</evidence>
<comment type="caution">
    <text evidence="2">The sequence shown here is derived from an EMBL/GenBank/DDBJ whole genome shotgun (WGS) entry which is preliminary data.</text>
</comment>
<evidence type="ECO:0008006" key="4">
    <source>
        <dbReference type="Google" id="ProtNLM"/>
    </source>
</evidence>
<dbReference type="InterPro" id="IPR011042">
    <property type="entry name" value="6-blade_b-propeller_TolB-like"/>
</dbReference>
<dbReference type="PANTHER" id="PTHR42060">
    <property type="entry name" value="NHL REPEAT-CONTAINING PROTEIN-RELATED"/>
    <property type="match status" value="1"/>
</dbReference>
<gene>
    <name evidence="2" type="ORF">GOMPHAMPRED_004395</name>
</gene>
<dbReference type="InterPro" id="IPR052998">
    <property type="entry name" value="Hetero-Diels-Alderase-like"/>
</dbReference>
<dbReference type="Gene3D" id="2.120.10.30">
    <property type="entry name" value="TolB, C-terminal domain"/>
    <property type="match status" value="1"/>
</dbReference>
<evidence type="ECO:0000313" key="3">
    <source>
        <dbReference type="Proteomes" id="UP000664169"/>
    </source>
</evidence>
<feature type="chain" id="PRO_5034576374" description="SMP-30/Gluconolactonase/LRE-like region domain-containing protein" evidence="1">
    <location>
        <begin position="20"/>
        <end position="312"/>
    </location>
</feature>
<dbReference type="Proteomes" id="UP000664169">
    <property type="component" value="Unassembled WGS sequence"/>
</dbReference>